<dbReference type="Gene3D" id="2.30.42.10">
    <property type="match status" value="1"/>
</dbReference>
<dbReference type="InterPro" id="IPR036034">
    <property type="entry name" value="PDZ_sf"/>
</dbReference>
<feature type="domain" description="PDZ" evidence="2">
    <location>
        <begin position="113"/>
        <end position="177"/>
    </location>
</feature>
<accession>A0ABN9QBU9</accession>
<dbReference type="PROSITE" id="PS50106">
    <property type="entry name" value="PDZ"/>
    <property type="match status" value="1"/>
</dbReference>
<dbReference type="Pfam" id="PF00595">
    <property type="entry name" value="PDZ"/>
    <property type="match status" value="1"/>
</dbReference>
<dbReference type="InterPro" id="IPR001478">
    <property type="entry name" value="PDZ"/>
</dbReference>
<keyword evidence="4" id="KW-1185">Reference proteome</keyword>
<organism evidence="3 4">
    <name type="scientific">Prorocentrum cordatum</name>
    <dbReference type="NCBI Taxonomy" id="2364126"/>
    <lineage>
        <taxon>Eukaryota</taxon>
        <taxon>Sar</taxon>
        <taxon>Alveolata</taxon>
        <taxon>Dinophyceae</taxon>
        <taxon>Prorocentrales</taxon>
        <taxon>Prorocentraceae</taxon>
        <taxon>Prorocentrum</taxon>
    </lineage>
</organism>
<keyword evidence="1" id="KW-0732">Signal</keyword>
<reference evidence="3" key="1">
    <citation type="submission" date="2023-10" db="EMBL/GenBank/DDBJ databases">
        <authorList>
            <person name="Chen Y."/>
            <person name="Shah S."/>
            <person name="Dougan E. K."/>
            <person name="Thang M."/>
            <person name="Chan C."/>
        </authorList>
    </citation>
    <scope>NUCLEOTIDE SEQUENCE [LARGE SCALE GENOMIC DNA]</scope>
</reference>
<comment type="caution">
    <text evidence="3">The sequence shown here is derived from an EMBL/GenBank/DDBJ whole genome shotgun (WGS) entry which is preliminary data.</text>
</comment>
<sequence>MPRGMRKSCFIFLFTAPLTLDGYRDVSFDHDSDVLAMPQDQLHIQEGHIAAATEVTSTSTPIVAANALGTKKDELESTAGAASEQDAVQVVESNVWGQAERTGESYAITLQPGIVGVRYSEGTGHIDHVSKGSQAEQAGIQKGDIMIEVDGSPYSEGAWQKLRMMSKSYTMLLWRPSLAESLAKWMQCLSDTAICAYVICRFAYDSLFASRMQGGSIVLTCMASAPVLLLVISSSCAQVIHLCAALVYRNVQPAFYLSVCTVFTCSQVVGVRRLRDSPLAQPTQSDITPTHAAERLFAVISLVYWIIRLGSLVEKILGSDAQLLQVVLASSFGESGEPKGLSQWFFLYGLVWGYSRVAEACSARLRKVSDVLPCDAEVFDEKAKKPVVQLVNDLCPVLACIGMPLLLMCAGLVRDSFVLMSLVMKIQNGVSPFANSVAVARVGSSAALIVVVLTTAPFSISSELEEVKSKLAEARTYDSSLHIQIQVVETMLAQANRGQGFGISVGQTCVLSKVFFQTVAIRFVATATICMTVAKELLGYGRAERLAMDDLLMKTDLLLAAMNRSHNMSRLR</sequence>
<feature type="signal peptide" evidence="1">
    <location>
        <begin position="1"/>
        <end position="22"/>
    </location>
</feature>
<feature type="chain" id="PRO_5046573791" description="PDZ domain-containing protein" evidence="1">
    <location>
        <begin position="23"/>
        <end position="572"/>
    </location>
</feature>
<protein>
    <recommendedName>
        <fullName evidence="2">PDZ domain-containing protein</fullName>
    </recommendedName>
</protein>
<evidence type="ECO:0000259" key="2">
    <source>
        <dbReference type="PROSITE" id="PS50106"/>
    </source>
</evidence>
<dbReference type="SUPFAM" id="SSF50156">
    <property type="entry name" value="PDZ domain-like"/>
    <property type="match status" value="1"/>
</dbReference>
<evidence type="ECO:0000256" key="1">
    <source>
        <dbReference type="SAM" id="SignalP"/>
    </source>
</evidence>
<evidence type="ECO:0000313" key="4">
    <source>
        <dbReference type="Proteomes" id="UP001189429"/>
    </source>
</evidence>
<evidence type="ECO:0000313" key="3">
    <source>
        <dbReference type="EMBL" id="CAK0802367.1"/>
    </source>
</evidence>
<gene>
    <name evidence="3" type="ORF">PCOR1329_LOCUS9911</name>
</gene>
<dbReference type="Proteomes" id="UP001189429">
    <property type="component" value="Unassembled WGS sequence"/>
</dbReference>
<name>A0ABN9QBU9_9DINO</name>
<dbReference type="EMBL" id="CAUYUJ010002781">
    <property type="protein sequence ID" value="CAK0802367.1"/>
    <property type="molecule type" value="Genomic_DNA"/>
</dbReference>
<proteinExistence type="predicted"/>